<gene>
    <name evidence="1" type="ORF">O3303_11540</name>
</gene>
<name>A0ABY7LLY5_9BACT</name>
<evidence type="ECO:0000313" key="2">
    <source>
        <dbReference type="Proteomes" id="UP001211005"/>
    </source>
</evidence>
<accession>A0ABY7LLY5</accession>
<keyword evidence="2" id="KW-1185">Reference proteome</keyword>
<sequence length="241" mass="27082">MQADTRRFFGAALLLGAVFCAVYLRVAYPPPPELEPERRWGAPRLLVSDRVLYGFVRELLAQADSTPPSPYVKKKADYWVSRVLFEHALLPISYAHVDAADIRYPYGQESAWMMRQLHAERILSAADTVFMQRQIHYSTGFQLEPRFLPSCRIIPVDTLTRLARQHAIPEAGAGTALAYLKNKYQTDFISSLSAPLFSLDGRYALTTITLSIGIFCGVGNTTALVMEKKNGRWGILRAVSR</sequence>
<reference evidence="1 2" key="1">
    <citation type="submission" date="2022-12" db="EMBL/GenBank/DDBJ databases">
        <title>Hymenobacter canadensis sp. nov. isolated from lake water of the Cambridge Bay, Canada.</title>
        <authorList>
            <person name="Kim W.H."/>
            <person name="Lee Y.M."/>
        </authorList>
    </citation>
    <scope>NUCLEOTIDE SEQUENCE [LARGE SCALE GENOMIC DNA]</scope>
    <source>
        <strain evidence="1 2">PAMC 29467</strain>
    </source>
</reference>
<organism evidence="1 2">
    <name type="scientific">Hymenobacter canadensis</name>
    <dbReference type="NCBI Taxonomy" id="2999067"/>
    <lineage>
        <taxon>Bacteria</taxon>
        <taxon>Pseudomonadati</taxon>
        <taxon>Bacteroidota</taxon>
        <taxon>Cytophagia</taxon>
        <taxon>Cytophagales</taxon>
        <taxon>Hymenobacteraceae</taxon>
        <taxon>Hymenobacter</taxon>
    </lineage>
</organism>
<evidence type="ECO:0000313" key="1">
    <source>
        <dbReference type="EMBL" id="WBA40462.1"/>
    </source>
</evidence>
<protein>
    <submittedName>
        <fullName evidence="1">Uncharacterized protein</fullName>
    </submittedName>
</protein>
<dbReference type="RefSeq" id="WP_269558566.1">
    <property type="nucleotide sequence ID" value="NZ_CP114767.1"/>
</dbReference>
<dbReference type="Proteomes" id="UP001211005">
    <property type="component" value="Chromosome"/>
</dbReference>
<proteinExistence type="predicted"/>
<dbReference type="EMBL" id="CP114767">
    <property type="protein sequence ID" value="WBA40462.1"/>
    <property type="molecule type" value="Genomic_DNA"/>
</dbReference>